<dbReference type="Proteomes" id="UP001054821">
    <property type="component" value="Chromosome 6"/>
</dbReference>
<proteinExistence type="predicted"/>
<organism evidence="1 2">
    <name type="scientific">Prunus dulcis</name>
    <name type="common">Almond</name>
    <name type="synonym">Amygdalus dulcis</name>
    <dbReference type="NCBI Taxonomy" id="3755"/>
    <lineage>
        <taxon>Eukaryota</taxon>
        <taxon>Viridiplantae</taxon>
        <taxon>Streptophyta</taxon>
        <taxon>Embryophyta</taxon>
        <taxon>Tracheophyta</taxon>
        <taxon>Spermatophyta</taxon>
        <taxon>Magnoliopsida</taxon>
        <taxon>eudicotyledons</taxon>
        <taxon>Gunneridae</taxon>
        <taxon>Pentapetalae</taxon>
        <taxon>rosids</taxon>
        <taxon>fabids</taxon>
        <taxon>Rosales</taxon>
        <taxon>Rosaceae</taxon>
        <taxon>Amygdaloideae</taxon>
        <taxon>Amygdaleae</taxon>
        <taxon>Prunus</taxon>
    </lineage>
</organism>
<dbReference type="CDD" id="cd01765">
    <property type="entry name" value="FERM_F0_F1"/>
    <property type="match status" value="1"/>
</dbReference>
<evidence type="ECO:0000313" key="1">
    <source>
        <dbReference type="EMBL" id="KAI5326546.1"/>
    </source>
</evidence>
<dbReference type="EMBL" id="JAJFAZ020000006">
    <property type="protein sequence ID" value="KAI5326546.1"/>
    <property type="molecule type" value="Genomic_DNA"/>
</dbReference>
<comment type="caution">
    <text evidence="1">The sequence shown here is derived from an EMBL/GenBank/DDBJ whole genome shotgun (WGS) entry which is preliminary data.</text>
</comment>
<dbReference type="PANTHER" id="PTHR11439:SF467">
    <property type="entry name" value="INTEGRASE CATALYTIC DOMAIN-CONTAINING PROTEIN"/>
    <property type="match status" value="1"/>
</dbReference>
<keyword evidence="2" id="KW-1185">Reference proteome</keyword>
<accession>A0AAD4VL21</accession>
<sequence length="102" mass="11468">MADKPRASLVGSLMYAQVCKRLDLAFAVSMLGRFQSNHGQAHWVAMNKVMRYLQRTKDYKLVFKISEQLELQGFAYANFAECQDTLKSTTGFVFMFGGAAVS</sequence>
<dbReference type="PANTHER" id="PTHR11439">
    <property type="entry name" value="GAG-POL-RELATED RETROTRANSPOSON"/>
    <property type="match status" value="1"/>
</dbReference>
<dbReference type="AlphaFoldDB" id="A0AAD4VL21"/>
<reference evidence="1 2" key="1">
    <citation type="journal article" date="2022" name="G3 (Bethesda)">
        <title>Whole-genome sequence and methylome profiling of the almond [Prunus dulcis (Mill.) D.A. Webb] cultivar 'Nonpareil'.</title>
        <authorList>
            <person name="D'Amico-Willman K.M."/>
            <person name="Ouma W.Z."/>
            <person name="Meulia T."/>
            <person name="Sideli G.M."/>
            <person name="Gradziel T.M."/>
            <person name="Fresnedo-Ramirez J."/>
        </authorList>
    </citation>
    <scope>NUCLEOTIDE SEQUENCE [LARGE SCALE GENOMIC DNA]</scope>
    <source>
        <strain evidence="1">Clone GOH B32 T37-40</strain>
    </source>
</reference>
<evidence type="ECO:0008006" key="3">
    <source>
        <dbReference type="Google" id="ProtNLM"/>
    </source>
</evidence>
<protein>
    <recommendedName>
        <fullName evidence="3">Transposable element protein</fullName>
    </recommendedName>
</protein>
<evidence type="ECO:0000313" key="2">
    <source>
        <dbReference type="Proteomes" id="UP001054821"/>
    </source>
</evidence>
<name>A0AAD4VL21_PRUDU</name>
<gene>
    <name evidence="1" type="ORF">L3X38_035620</name>
</gene>